<organism evidence="1 2">
    <name type="scientific">Rotaria magnacalcarata</name>
    <dbReference type="NCBI Taxonomy" id="392030"/>
    <lineage>
        <taxon>Eukaryota</taxon>
        <taxon>Metazoa</taxon>
        <taxon>Spiralia</taxon>
        <taxon>Gnathifera</taxon>
        <taxon>Rotifera</taxon>
        <taxon>Eurotatoria</taxon>
        <taxon>Bdelloidea</taxon>
        <taxon>Philodinida</taxon>
        <taxon>Philodinidae</taxon>
        <taxon>Rotaria</taxon>
    </lineage>
</organism>
<evidence type="ECO:0000313" key="2">
    <source>
        <dbReference type="Proteomes" id="UP000676336"/>
    </source>
</evidence>
<feature type="non-terminal residue" evidence="1">
    <location>
        <position position="1"/>
    </location>
</feature>
<comment type="caution">
    <text evidence="1">The sequence shown here is derived from an EMBL/GenBank/DDBJ whole genome shotgun (WGS) entry which is preliminary data.</text>
</comment>
<dbReference type="Proteomes" id="UP000676336">
    <property type="component" value="Unassembled WGS sequence"/>
</dbReference>
<protein>
    <submittedName>
        <fullName evidence="1">Uncharacterized protein</fullName>
    </submittedName>
</protein>
<evidence type="ECO:0000313" key="1">
    <source>
        <dbReference type="EMBL" id="CAF4264145.1"/>
    </source>
</evidence>
<reference evidence="1" key="1">
    <citation type="submission" date="2021-02" db="EMBL/GenBank/DDBJ databases">
        <authorList>
            <person name="Nowell W R."/>
        </authorList>
    </citation>
    <scope>NUCLEOTIDE SEQUENCE</scope>
</reference>
<name>A0A8S2T375_9BILA</name>
<proteinExistence type="predicted"/>
<dbReference type="AlphaFoldDB" id="A0A8S2T375"/>
<accession>A0A8S2T375</accession>
<gene>
    <name evidence="1" type="ORF">SMN809_LOCUS24547</name>
</gene>
<sequence>NVPSNKAVRLWLTDRYIGSTPEDCTQDHVYVVDSIRTYRH</sequence>
<dbReference type="EMBL" id="CAJOBI010029335">
    <property type="protein sequence ID" value="CAF4264145.1"/>
    <property type="molecule type" value="Genomic_DNA"/>
</dbReference>